<dbReference type="InParanoid" id="W3XLU8"/>
<dbReference type="RefSeq" id="XP_007827555.1">
    <property type="nucleotide sequence ID" value="XM_007829364.1"/>
</dbReference>
<keyword evidence="1" id="KW-0472">Membrane</keyword>
<dbReference type="KEGG" id="pfy:PFICI_00783"/>
<dbReference type="OrthoDB" id="3061561at2759"/>
<keyword evidence="3" id="KW-1185">Reference proteome</keyword>
<dbReference type="HOGENOM" id="CLU_022883_1_1_1"/>
<keyword evidence="1" id="KW-0812">Transmembrane</keyword>
<dbReference type="EMBL" id="KI912109">
    <property type="protein sequence ID" value="ETS86955.1"/>
    <property type="molecule type" value="Genomic_DNA"/>
</dbReference>
<feature type="transmembrane region" description="Helical" evidence="1">
    <location>
        <begin position="272"/>
        <end position="293"/>
    </location>
</feature>
<evidence type="ECO:0000313" key="3">
    <source>
        <dbReference type="Proteomes" id="UP000030651"/>
    </source>
</evidence>
<dbReference type="Proteomes" id="UP000030651">
    <property type="component" value="Unassembled WGS sequence"/>
</dbReference>
<reference evidence="3" key="1">
    <citation type="journal article" date="2015" name="BMC Genomics">
        <title>Genomic and transcriptomic analysis of the endophytic fungus Pestalotiopsis fici reveals its lifestyle and high potential for synthesis of natural products.</title>
        <authorList>
            <person name="Wang X."/>
            <person name="Zhang X."/>
            <person name="Liu L."/>
            <person name="Xiang M."/>
            <person name="Wang W."/>
            <person name="Sun X."/>
            <person name="Che Y."/>
            <person name="Guo L."/>
            <person name="Liu G."/>
            <person name="Guo L."/>
            <person name="Wang C."/>
            <person name="Yin W.B."/>
            <person name="Stadler M."/>
            <person name="Zhang X."/>
            <person name="Liu X."/>
        </authorList>
    </citation>
    <scope>NUCLEOTIDE SEQUENCE [LARGE SCALE GENOMIC DNA]</scope>
    <source>
        <strain evidence="3">W106-1 / CGMCC3.15140</strain>
    </source>
</reference>
<feature type="transmembrane region" description="Helical" evidence="1">
    <location>
        <begin position="241"/>
        <end position="260"/>
    </location>
</feature>
<organism evidence="2 3">
    <name type="scientific">Pestalotiopsis fici (strain W106-1 / CGMCC3.15140)</name>
    <dbReference type="NCBI Taxonomy" id="1229662"/>
    <lineage>
        <taxon>Eukaryota</taxon>
        <taxon>Fungi</taxon>
        <taxon>Dikarya</taxon>
        <taxon>Ascomycota</taxon>
        <taxon>Pezizomycotina</taxon>
        <taxon>Sordariomycetes</taxon>
        <taxon>Xylariomycetidae</taxon>
        <taxon>Amphisphaeriales</taxon>
        <taxon>Sporocadaceae</taxon>
        <taxon>Pestalotiopsis</taxon>
    </lineage>
</organism>
<keyword evidence="1" id="KW-1133">Transmembrane helix</keyword>
<sequence>MVGLLGPDFLFGIAIGQLSSARRSVKADRKLSKGMKWTYRHAFFVDMGGIFLTSPDFPEGFPINAQQFHYLIKHDYIDFPNMDEMHISERNSADTLSRLITMWQVLWFSIAEIQRARTGLPLTTLELTALSYAFVIIITSVCWYRKPAITHPRNVPTKNDKTIDEIRAAIKETTHPNLDLGVWYRTPVDFLSGPRWRIEAHWSYYVRLSEILHIPLVSRRMNSRPWNRFPSDMWLPPDLFYTPYGCFILLWFSASFLIAWNFQFPTEVEQQLWRACSVYCAVFMIYGFVYYVISWYMWKKAIEGNGVPRSRPGPRSVRKAPLNPTTLLSGDQEQAIDTDTVILEARSCPKGPMRVIHRLLAVLGRMRNISIDKDPEMAVPLHVMIPVTITCVVYTFCRLFLYVEDFLSLRTQPIGVYYTVNKFIPFLGD</sequence>
<dbReference type="eggNOG" id="ENOG502SI2K">
    <property type="taxonomic scope" value="Eukaryota"/>
</dbReference>
<feature type="transmembrane region" description="Helical" evidence="1">
    <location>
        <begin position="383"/>
        <end position="403"/>
    </location>
</feature>
<dbReference type="AlphaFoldDB" id="W3XLU8"/>
<accession>W3XLU8</accession>
<name>W3XLU8_PESFW</name>
<gene>
    <name evidence="2" type="ORF">PFICI_00783</name>
</gene>
<dbReference type="OMA" id="DCIATPV"/>
<protein>
    <submittedName>
        <fullName evidence="2">Uncharacterized protein</fullName>
    </submittedName>
</protein>
<dbReference type="GeneID" id="19265796"/>
<evidence type="ECO:0000313" key="2">
    <source>
        <dbReference type="EMBL" id="ETS86955.1"/>
    </source>
</evidence>
<evidence type="ECO:0000256" key="1">
    <source>
        <dbReference type="SAM" id="Phobius"/>
    </source>
</evidence>
<proteinExistence type="predicted"/>
<dbReference type="PANTHER" id="PTHR35043:SF8">
    <property type="entry name" value="DUF4220 DOMAIN-CONTAINING PROTEIN"/>
    <property type="match status" value="1"/>
</dbReference>
<dbReference type="PANTHER" id="PTHR35043">
    <property type="entry name" value="TRANSCRIPTION FACTOR DOMAIN-CONTAINING PROTEIN"/>
    <property type="match status" value="1"/>
</dbReference>